<evidence type="ECO:0000313" key="2">
    <source>
        <dbReference type="EMBL" id="MFD1928282.1"/>
    </source>
</evidence>
<reference evidence="3" key="1">
    <citation type="journal article" date="2019" name="Int. J. Syst. Evol. Microbiol.">
        <title>The Global Catalogue of Microorganisms (GCM) 10K type strain sequencing project: providing services to taxonomists for standard genome sequencing and annotation.</title>
        <authorList>
            <consortium name="The Broad Institute Genomics Platform"/>
            <consortium name="The Broad Institute Genome Sequencing Center for Infectious Disease"/>
            <person name="Wu L."/>
            <person name="Ma J."/>
        </authorList>
    </citation>
    <scope>NUCLEOTIDE SEQUENCE [LARGE SCALE GENOMIC DNA]</scope>
    <source>
        <strain evidence="3">CGMCC 4.7177</strain>
    </source>
</reference>
<evidence type="ECO:0000313" key="3">
    <source>
        <dbReference type="Proteomes" id="UP001597218"/>
    </source>
</evidence>
<gene>
    <name evidence="2" type="ORF">ACFSFY_09440</name>
</gene>
<organism evidence="2 3">
    <name type="scientific">Sporosarcina siberiensis</name>
    <dbReference type="NCBI Taxonomy" id="1365606"/>
    <lineage>
        <taxon>Bacteria</taxon>
        <taxon>Bacillati</taxon>
        <taxon>Bacillota</taxon>
        <taxon>Bacilli</taxon>
        <taxon>Bacillales</taxon>
        <taxon>Caryophanaceae</taxon>
        <taxon>Sporosarcina</taxon>
    </lineage>
</organism>
<dbReference type="SUPFAM" id="SSF140652">
    <property type="entry name" value="YozE-like"/>
    <property type="match status" value="1"/>
</dbReference>
<dbReference type="RefSeq" id="WP_381537479.1">
    <property type="nucleotide sequence ID" value="NZ_JBHUGI010000024.1"/>
</dbReference>
<accession>A0ABW4SFJ9</accession>
<dbReference type="NCBIfam" id="NF010193">
    <property type="entry name" value="PRK13672.1"/>
    <property type="match status" value="1"/>
</dbReference>
<dbReference type="EMBL" id="JBHUGI010000024">
    <property type="protein sequence ID" value="MFD1928282.1"/>
    <property type="molecule type" value="Genomic_DNA"/>
</dbReference>
<proteinExistence type="predicted"/>
<dbReference type="InterPro" id="IPR036806">
    <property type="entry name" value="YozE_SAM-like_sf"/>
</dbReference>
<dbReference type="Gene3D" id="1.10.150.260">
    <property type="entry name" value="YozE SAM-like"/>
    <property type="match status" value="1"/>
</dbReference>
<dbReference type="Proteomes" id="UP001597218">
    <property type="component" value="Unassembled WGS sequence"/>
</dbReference>
<sequence length="74" mass="8909">MNRSFYQFTLSFRAGGKDNLMAQFAEAMFKDLSFPKEETEFDPLSRYIEEKADDKMRSTVFDELYKLYEERLNQ</sequence>
<feature type="domain" description="YozE SAM-like" evidence="1">
    <location>
        <begin position="4"/>
        <end position="70"/>
    </location>
</feature>
<dbReference type="InterPro" id="IPR023089">
    <property type="entry name" value="YozE_SAM-like"/>
</dbReference>
<name>A0ABW4SFJ9_9BACL</name>
<comment type="caution">
    <text evidence="2">The sequence shown here is derived from an EMBL/GenBank/DDBJ whole genome shotgun (WGS) entry which is preliminary data.</text>
</comment>
<keyword evidence="3" id="KW-1185">Reference proteome</keyword>
<dbReference type="Pfam" id="PF06855">
    <property type="entry name" value="YozE_SAM_like"/>
    <property type="match status" value="1"/>
</dbReference>
<evidence type="ECO:0000259" key="1">
    <source>
        <dbReference type="Pfam" id="PF06855"/>
    </source>
</evidence>
<protein>
    <submittedName>
        <fullName evidence="2">YozE family protein</fullName>
    </submittedName>
</protein>